<evidence type="ECO:0000256" key="7">
    <source>
        <dbReference type="ARBA" id="ARBA00022729"/>
    </source>
</evidence>
<dbReference type="Gene3D" id="2.170.130.10">
    <property type="entry name" value="TonB-dependent receptor, plug domain"/>
    <property type="match status" value="1"/>
</dbReference>
<proteinExistence type="inferred from homology"/>
<evidence type="ECO:0000256" key="10">
    <source>
        <dbReference type="ARBA" id="ARBA00023077"/>
    </source>
</evidence>
<dbReference type="InterPro" id="IPR039426">
    <property type="entry name" value="TonB-dep_rcpt-like"/>
</dbReference>
<feature type="compositionally biased region" description="Polar residues" evidence="16">
    <location>
        <begin position="74"/>
        <end position="85"/>
    </location>
</feature>
<dbReference type="PANTHER" id="PTHR32552:SF68">
    <property type="entry name" value="FERRICHROME OUTER MEMBRANE TRANSPORTER_PHAGE RECEPTOR"/>
    <property type="match status" value="1"/>
</dbReference>
<feature type="region of interest" description="Disordered" evidence="16">
    <location>
        <begin position="63"/>
        <end position="85"/>
    </location>
</feature>
<evidence type="ECO:0000259" key="18">
    <source>
        <dbReference type="Pfam" id="PF00593"/>
    </source>
</evidence>
<dbReference type="Gene3D" id="2.40.170.20">
    <property type="entry name" value="TonB-dependent receptor, beta-barrel domain"/>
    <property type="match status" value="1"/>
</dbReference>
<dbReference type="GO" id="GO:0015344">
    <property type="term" value="F:siderophore uptake transmembrane transporter activity"/>
    <property type="evidence" value="ECO:0007669"/>
    <property type="project" value="TreeGrafter"/>
</dbReference>
<dbReference type="InterPro" id="IPR036942">
    <property type="entry name" value="Beta-barrel_TonB_sf"/>
</dbReference>
<protein>
    <submittedName>
        <fullName evidence="20">TonB-dependent receptor</fullName>
    </submittedName>
</protein>
<evidence type="ECO:0000256" key="12">
    <source>
        <dbReference type="ARBA" id="ARBA00023170"/>
    </source>
</evidence>
<keyword evidence="7 17" id="KW-0732">Signal</keyword>
<keyword evidence="13 14" id="KW-0998">Cell outer membrane</keyword>
<evidence type="ECO:0000256" key="5">
    <source>
        <dbReference type="ARBA" id="ARBA00022496"/>
    </source>
</evidence>
<dbReference type="AlphaFoldDB" id="A0A2S5CMM1"/>
<reference evidence="20 21" key="1">
    <citation type="submission" date="2017-11" db="EMBL/GenBank/DDBJ databases">
        <title>Draft Genome Sequence of Methylobacter psychrotolerans Sph1T, an Obligate Methanotroph from Low-Temperature Environments.</title>
        <authorList>
            <person name="Oshkin I.Y."/>
            <person name="Miroshnikov K."/>
            <person name="Belova S.E."/>
            <person name="Korzhenkov A."/>
            <person name="Toshchakov S.V."/>
            <person name="Dedysh S.N."/>
        </authorList>
    </citation>
    <scope>NUCLEOTIDE SEQUENCE [LARGE SCALE GENOMIC DNA]</scope>
    <source>
        <strain evidence="20 21">Sph1</strain>
    </source>
</reference>
<feature type="domain" description="TonB-dependent receptor-like beta-barrel" evidence="18">
    <location>
        <begin position="264"/>
        <end position="741"/>
    </location>
</feature>
<dbReference type="GO" id="GO:0009279">
    <property type="term" value="C:cell outer membrane"/>
    <property type="evidence" value="ECO:0007669"/>
    <property type="project" value="UniProtKB-SubCell"/>
</dbReference>
<dbReference type="Pfam" id="PF07715">
    <property type="entry name" value="Plug"/>
    <property type="match status" value="1"/>
</dbReference>
<dbReference type="NCBIfam" id="TIGR01783">
    <property type="entry name" value="TonB-siderophor"/>
    <property type="match status" value="1"/>
</dbReference>
<accession>A0A2S5CMM1</accession>
<keyword evidence="4 14" id="KW-1134">Transmembrane beta strand</keyword>
<evidence type="ECO:0000256" key="6">
    <source>
        <dbReference type="ARBA" id="ARBA00022692"/>
    </source>
</evidence>
<evidence type="ECO:0000259" key="19">
    <source>
        <dbReference type="Pfam" id="PF07715"/>
    </source>
</evidence>
<name>A0A2S5CMM1_9GAMM</name>
<evidence type="ECO:0000256" key="13">
    <source>
        <dbReference type="ARBA" id="ARBA00023237"/>
    </source>
</evidence>
<dbReference type="PANTHER" id="PTHR32552">
    <property type="entry name" value="FERRICHROME IRON RECEPTOR-RELATED"/>
    <property type="match status" value="1"/>
</dbReference>
<dbReference type="InterPro" id="IPR010105">
    <property type="entry name" value="TonB_sidphr_rcpt"/>
</dbReference>
<dbReference type="FunFam" id="2.40.170.20:FF:000005">
    <property type="entry name" value="TonB-dependent siderophore receptor"/>
    <property type="match status" value="1"/>
</dbReference>
<feature type="domain" description="TonB-dependent receptor plug" evidence="19">
    <location>
        <begin position="90"/>
        <end position="189"/>
    </location>
</feature>
<dbReference type="GO" id="GO:0038023">
    <property type="term" value="F:signaling receptor activity"/>
    <property type="evidence" value="ECO:0007669"/>
    <property type="project" value="InterPro"/>
</dbReference>
<keyword evidence="10 15" id="KW-0798">TonB box</keyword>
<comment type="similarity">
    <text evidence="2 14 15">Belongs to the TonB-dependent receptor family.</text>
</comment>
<evidence type="ECO:0000256" key="8">
    <source>
        <dbReference type="ARBA" id="ARBA00023004"/>
    </source>
</evidence>
<evidence type="ECO:0000256" key="17">
    <source>
        <dbReference type="SAM" id="SignalP"/>
    </source>
</evidence>
<dbReference type="InterPro" id="IPR012910">
    <property type="entry name" value="Plug_dom"/>
</dbReference>
<keyword evidence="5" id="KW-0410">Iron transport</keyword>
<evidence type="ECO:0000256" key="9">
    <source>
        <dbReference type="ARBA" id="ARBA00023065"/>
    </source>
</evidence>
<sequence>MTTRKIQQKIFYPTSLVLAVIMSDACLAAEVLTKKRSPTKKTEAVLKNSDIVELKAVTVAGKAAQEPGDPYDKSYSSTNSTAATKTDTPLIETPVSVQVVPRVVMDDQKSVTVKDALENISGVRPQPTLGNDVGFLIRGFRQPKFFRNGLVANGTNANFPSFFDTANIERLEVLKGPASILFGRIEPGGLINLTTKKPRDIAYYSLEQQFGSYDFYRTQWDATGPVTKNGKVLYRFNGSNLNSNSFRDFIFKDRVMADASLTWRATDATDFTVEVEGIDQDYQADYGIPVVGTRPAAIPVSRSFGDPNDPVDHASKVNLNTELTHRFNESWIFHNRFLMQRTNSAETFINPAPAFGKALNEITGEMQRNIFFQSQDTESYATNLDLTGKFQFGLTRHEILVGYDYLRSFTKYHTQGFYDKANSPALDINIYNPGPSYGIDPALFTSTLLNTEPLDTGSNFSVFKDQWHGVYFQDHIVLWDKWHVLGGGRYDWTETGTAYRESFAVADNALSHSSPSIIRKNEGFSPRVGLLYQPLNWLSVYGNWTTSFGASNGISSTGATFAPQIGEQFEAGFKTEWFDKRLFATIAYYHLTKENLLTPDLSTPDLNDSVAIGKQRSQGLELDVSGQLTEEVSMIGNYAYTDAQIITDTRKLNGHLNGYEGNRLPNVPKHSGSLWLKYDIKRYVPLRGVSFGVGAYAVGQREGDNENSFQLPGYVRLDAFTAYHWKVGGMKWTAQLNVRNLLDKTYYESTDPNLNLSPRLSVYPGSPLFVMGSIRLEY</sequence>
<keyword evidence="8" id="KW-0408">Iron</keyword>
<keyword evidence="3 14" id="KW-0813">Transport</keyword>
<evidence type="ECO:0000256" key="2">
    <source>
        <dbReference type="ARBA" id="ARBA00009810"/>
    </source>
</evidence>
<dbReference type="FunFam" id="2.170.130.10:FF:000001">
    <property type="entry name" value="Catecholate siderophore TonB-dependent receptor"/>
    <property type="match status" value="1"/>
</dbReference>
<evidence type="ECO:0000313" key="21">
    <source>
        <dbReference type="Proteomes" id="UP000237423"/>
    </source>
</evidence>
<feature type="signal peptide" evidence="17">
    <location>
        <begin position="1"/>
        <end position="28"/>
    </location>
</feature>
<dbReference type="SUPFAM" id="SSF56935">
    <property type="entry name" value="Porins"/>
    <property type="match status" value="1"/>
</dbReference>
<evidence type="ECO:0000256" key="1">
    <source>
        <dbReference type="ARBA" id="ARBA00004571"/>
    </source>
</evidence>
<evidence type="ECO:0000256" key="3">
    <source>
        <dbReference type="ARBA" id="ARBA00022448"/>
    </source>
</evidence>
<evidence type="ECO:0000313" key="20">
    <source>
        <dbReference type="EMBL" id="POZ52007.1"/>
    </source>
</evidence>
<keyword evidence="9" id="KW-0406">Ion transport</keyword>
<dbReference type="Proteomes" id="UP000237423">
    <property type="component" value="Unassembled WGS sequence"/>
</dbReference>
<dbReference type="GO" id="GO:0015891">
    <property type="term" value="P:siderophore transport"/>
    <property type="evidence" value="ECO:0007669"/>
    <property type="project" value="InterPro"/>
</dbReference>
<evidence type="ECO:0000256" key="15">
    <source>
        <dbReference type="RuleBase" id="RU003357"/>
    </source>
</evidence>
<comment type="caution">
    <text evidence="20">The sequence shown here is derived from an EMBL/GenBank/DDBJ whole genome shotgun (WGS) entry which is preliminary data.</text>
</comment>
<evidence type="ECO:0000256" key="16">
    <source>
        <dbReference type="SAM" id="MobiDB-lite"/>
    </source>
</evidence>
<evidence type="ECO:0000256" key="4">
    <source>
        <dbReference type="ARBA" id="ARBA00022452"/>
    </source>
</evidence>
<dbReference type="EMBL" id="PGFZ01000004">
    <property type="protein sequence ID" value="POZ52007.1"/>
    <property type="molecule type" value="Genomic_DNA"/>
</dbReference>
<keyword evidence="11 14" id="KW-0472">Membrane</keyword>
<keyword evidence="12 20" id="KW-0675">Receptor</keyword>
<dbReference type="InterPro" id="IPR037066">
    <property type="entry name" value="Plug_dom_sf"/>
</dbReference>
<evidence type="ECO:0000256" key="14">
    <source>
        <dbReference type="PROSITE-ProRule" id="PRU01360"/>
    </source>
</evidence>
<dbReference type="PROSITE" id="PS52016">
    <property type="entry name" value="TONB_DEPENDENT_REC_3"/>
    <property type="match status" value="1"/>
</dbReference>
<dbReference type="RefSeq" id="WP_103974303.1">
    <property type="nucleotide sequence ID" value="NZ_PGFZ01000004.1"/>
</dbReference>
<evidence type="ECO:0000256" key="11">
    <source>
        <dbReference type="ARBA" id="ARBA00023136"/>
    </source>
</evidence>
<dbReference type="CDD" id="cd01347">
    <property type="entry name" value="ligand_gated_channel"/>
    <property type="match status" value="1"/>
</dbReference>
<dbReference type="Pfam" id="PF00593">
    <property type="entry name" value="TonB_dep_Rec_b-barrel"/>
    <property type="match status" value="1"/>
</dbReference>
<gene>
    <name evidence="20" type="ORF">AADEFJLK_02228</name>
</gene>
<dbReference type="InterPro" id="IPR000531">
    <property type="entry name" value="Beta-barrel_TonB"/>
</dbReference>
<keyword evidence="6 14" id="KW-0812">Transmembrane</keyword>
<organism evidence="20 21">
    <name type="scientific">Methylovulum psychrotolerans</name>
    <dbReference type="NCBI Taxonomy" id="1704499"/>
    <lineage>
        <taxon>Bacteria</taxon>
        <taxon>Pseudomonadati</taxon>
        <taxon>Pseudomonadota</taxon>
        <taxon>Gammaproteobacteria</taxon>
        <taxon>Methylococcales</taxon>
        <taxon>Methylococcaceae</taxon>
        <taxon>Methylovulum</taxon>
    </lineage>
</organism>
<feature type="chain" id="PRO_5015547229" evidence="17">
    <location>
        <begin position="29"/>
        <end position="778"/>
    </location>
</feature>
<comment type="subcellular location">
    <subcellularLocation>
        <location evidence="1 14">Cell outer membrane</location>
        <topology evidence="1 14">Multi-pass membrane protein</topology>
    </subcellularLocation>
</comment>